<keyword evidence="13" id="KW-0289">Folate biosynthesis</keyword>
<evidence type="ECO:0000256" key="2">
    <source>
        <dbReference type="ARBA" id="ARBA00004799"/>
    </source>
</evidence>
<dbReference type="GO" id="GO:0004326">
    <property type="term" value="F:tetrahydrofolylpolyglutamate synthase activity"/>
    <property type="evidence" value="ECO:0007669"/>
    <property type="project" value="UniProtKB-EC"/>
</dbReference>
<evidence type="ECO:0000256" key="14">
    <source>
        <dbReference type="ARBA" id="ARBA00030048"/>
    </source>
</evidence>
<dbReference type="NCBIfam" id="TIGR01499">
    <property type="entry name" value="folC"/>
    <property type="match status" value="1"/>
</dbReference>
<feature type="domain" description="Mur ligase C-terminal" evidence="22">
    <location>
        <begin position="307"/>
        <end position="425"/>
    </location>
</feature>
<evidence type="ECO:0000256" key="21">
    <source>
        <dbReference type="PIRNR" id="PIRNR001563"/>
    </source>
</evidence>
<dbReference type="GO" id="GO:0008841">
    <property type="term" value="F:dihydrofolate synthase activity"/>
    <property type="evidence" value="ECO:0007669"/>
    <property type="project" value="UniProtKB-EC"/>
</dbReference>
<evidence type="ECO:0000256" key="6">
    <source>
        <dbReference type="ARBA" id="ARBA00013025"/>
    </source>
</evidence>
<dbReference type="PATRIC" id="fig|320787.5.peg.4626"/>
<dbReference type="PIRSF" id="PIRSF001563">
    <property type="entry name" value="Folylpolyglu_synth"/>
    <property type="match status" value="1"/>
</dbReference>
<dbReference type="KEGG" id="camu:CA2015_4216"/>
<dbReference type="InterPro" id="IPR018109">
    <property type="entry name" value="Folylpolyglutamate_synth_CS"/>
</dbReference>
<name>A0A0H4PKK7_9BACT</name>
<evidence type="ECO:0000256" key="9">
    <source>
        <dbReference type="ARBA" id="ARBA00022723"/>
    </source>
</evidence>
<keyword evidence="11 21" id="KW-0067">ATP-binding</keyword>
<feature type="domain" description="Mur ligase central" evidence="23">
    <location>
        <begin position="51"/>
        <end position="270"/>
    </location>
</feature>
<comment type="function">
    <text evidence="1">Functions in two distinct reactions of the de novo folate biosynthetic pathway. Catalyzes the addition of a glutamate residue to dihydropteroate (7,8-dihydropteroate or H2Pte) to form dihydrofolate (7,8-dihydrofolate monoglutamate or H2Pte-Glu). Also catalyzes successive additions of L-glutamate to tetrahydrofolate or 10-formyltetrahydrofolate or 5,10-methylenetetrahydrofolate, leading to folylpolyglutamate derivatives.</text>
</comment>
<dbReference type="GO" id="GO:0005524">
    <property type="term" value="F:ATP binding"/>
    <property type="evidence" value="ECO:0007669"/>
    <property type="project" value="UniProtKB-KW"/>
</dbReference>
<dbReference type="InterPro" id="IPR004101">
    <property type="entry name" value="Mur_ligase_C"/>
</dbReference>
<comment type="similarity">
    <text evidence="4 21">Belongs to the folylpolyglutamate synthase family.</text>
</comment>
<keyword evidence="9" id="KW-0479">Metal-binding</keyword>
<protein>
    <recommendedName>
        <fullName evidence="7">Dihydrofolate synthase/folylpolyglutamate synthase</fullName>
        <ecNumber evidence="5">6.3.2.12</ecNumber>
        <ecNumber evidence="6">6.3.2.17</ecNumber>
    </recommendedName>
    <alternativeName>
        <fullName evidence="16">Folylpoly-gamma-glutamate synthetase-dihydrofolate synthetase</fullName>
    </alternativeName>
    <alternativeName>
        <fullName evidence="14">Folylpolyglutamate synthetase</fullName>
    </alternativeName>
    <alternativeName>
        <fullName evidence="15">Tetrahydrofolylpolyglutamate synthase</fullName>
    </alternativeName>
</protein>
<evidence type="ECO:0000256" key="3">
    <source>
        <dbReference type="ARBA" id="ARBA00005150"/>
    </source>
</evidence>
<dbReference type="InterPro" id="IPR036615">
    <property type="entry name" value="Mur_ligase_C_dom_sf"/>
</dbReference>
<evidence type="ECO:0000256" key="4">
    <source>
        <dbReference type="ARBA" id="ARBA00008276"/>
    </source>
</evidence>
<dbReference type="Pfam" id="PF02875">
    <property type="entry name" value="Mur_ligase_C"/>
    <property type="match status" value="1"/>
</dbReference>
<evidence type="ECO:0000256" key="11">
    <source>
        <dbReference type="ARBA" id="ARBA00022840"/>
    </source>
</evidence>
<comment type="pathway">
    <text evidence="2">Cofactor biosynthesis; tetrahydrofolate biosynthesis; 7,8-dihydrofolate from 2-amino-4-hydroxy-6-hydroxymethyl-7,8-dihydropteridine diphosphate and 4-aminobenzoate: step 2/2.</text>
</comment>
<evidence type="ECO:0000256" key="12">
    <source>
        <dbReference type="ARBA" id="ARBA00022842"/>
    </source>
</evidence>
<evidence type="ECO:0000256" key="15">
    <source>
        <dbReference type="ARBA" id="ARBA00030592"/>
    </source>
</evidence>
<dbReference type="Pfam" id="PF08245">
    <property type="entry name" value="Mur_ligase_M"/>
    <property type="match status" value="1"/>
</dbReference>
<proteinExistence type="inferred from homology"/>
<evidence type="ECO:0000256" key="19">
    <source>
        <dbReference type="ARBA" id="ARBA00049035"/>
    </source>
</evidence>
<dbReference type="Proteomes" id="UP000036520">
    <property type="component" value="Chromosome"/>
</dbReference>
<dbReference type="GO" id="GO:0005737">
    <property type="term" value="C:cytoplasm"/>
    <property type="evidence" value="ECO:0007669"/>
    <property type="project" value="TreeGrafter"/>
</dbReference>
<evidence type="ECO:0000256" key="18">
    <source>
        <dbReference type="ARBA" id="ARBA00047808"/>
    </source>
</evidence>
<dbReference type="SUPFAM" id="SSF53244">
    <property type="entry name" value="MurD-like peptide ligases, peptide-binding domain"/>
    <property type="match status" value="1"/>
</dbReference>
<comment type="catalytic activity">
    <reaction evidence="20">
        <text>7,8-dihydropteroate + L-glutamate + ATP = 7,8-dihydrofolate + ADP + phosphate + H(+)</text>
        <dbReference type="Rhea" id="RHEA:23584"/>
        <dbReference type="ChEBI" id="CHEBI:15378"/>
        <dbReference type="ChEBI" id="CHEBI:17839"/>
        <dbReference type="ChEBI" id="CHEBI:29985"/>
        <dbReference type="ChEBI" id="CHEBI:30616"/>
        <dbReference type="ChEBI" id="CHEBI:43474"/>
        <dbReference type="ChEBI" id="CHEBI:57451"/>
        <dbReference type="ChEBI" id="CHEBI:456216"/>
        <dbReference type="EC" id="6.3.2.12"/>
    </reaction>
</comment>
<gene>
    <name evidence="24" type="ORF">CA2015_4216</name>
</gene>
<evidence type="ECO:0000259" key="23">
    <source>
        <dbReference type="Pfam" id="PF08245"/>
    </source>
</evidence>
<comment type="catalytic activity">
    <reaction evidence="18">
        <text>10-formyltetrahydrofolyl-(gamma-L-Glu)(n) + L-glutamate + ATP = 10-formyltetrahydrofolyl-(gamma-L-Glu)(n+1) + ADP + phosphate + H(+)</text>
        <dbReference type="Rhea" id="RHEA:51904"/>
        <dbReference type="Rhea" id="RHEA-COMP:13088"/>
        <dbReference type="Rhea" id="RHEA-COMP:14300"/>
        <dbReference type="ChEBI" id="CHEBI:15378"/>
        <dbReference type="ChEBI" id="CHEBI:29985"/>
        <dbReference type="ChEBI" id="CHEBI:30616"/>
        <dbReference type="ChEBI" id="CHEBI:43474"/>
        <dbReference type="ChEBI" id="CHEBI:134413"/>
        <dbReference type="ChEBI" id="CHEBI:456216"/>
        <dbReference type="EC" id="6.3.2.17"/>
    </reaction>
</comment>
<dbReference type="OrthoDB" id="9809356at2"/>
<dbReference type="EC" id="6.3.2.17" evidence="6"/>
<dbReference type="EC" id="6.3.2.12" evidence="5"/>
<evidence type="ECO:0000256" key="1">
    <source>
        <dbReference type="ARBA" id="ARBA00002714"/>
    </source>
</evidence>
<evidence type="ECO:0000256" key="17">
    <source>
        <dbReference type="ARBA" id="ARBA00047493"/>
    </source>
</evidence>
<comment type="catalytic activity">
    <reaction evidence="17">
        <text>(6S)-5,6,7,8-tetrahydrofolyl-(gamma-L-Glu)(n) + L-glutamate + ATP = (6S)-5,6,7,8-tetrahydrofolyl-(gamma-L-Glu)(n+1) + ADP + phosphate + H(+)</text>
        <dbReference type="Rhea" id="RHEA:10580"/>
        <dbReference type="Rhea" id="RHEA-COMP:14738"/>
        <dbReference type="Rhea" id="RHEA-COMP:14740"/>
        <dbReference type="ChEBI" id="CHEBI:15378"/>
        <dbReference type="ChEBI" id="CHEBI:29985"/>
        <dbReference type="ChEBI" id="CHEBI:30616"/>
        <dbReference type="ChEBI" id="CHEBI:43474"/>
        <dbReference type="ChEBI" id="CHEBI:141005"/>
        <dbReference type="ChEBI" id="CHEBI:456216"/>
        <dbReference type="EC" id="6.3.2.17"/>
    </reaction>
</comment>
<dbReference type="InterPro" id="IPR001645">
    <property type="entry name" value="Folylpolyglutamate_synth"/>
</dbReference>
<evidence type="ECO:0000256" key="10">
    <source>
        <dbReference type="ARBA" id="ARBA00022741"/>
    </source>
</evidence>
<evidence type="ECO:0000256" key="16">
    <source>
        <dbReference type="ARBA" id="ARBA00032510"/>
    </source>
</evidence>
<evidence type="ECO:0000256" key="7">
    <source>
        <dbReference type="ARBA" id="ARBA00019357"/>
    </source>
</evidence>
<evidence type="ECO:0000313" key="24">
    <source>
        <dbReference type="EMBL" id="AKP53565.1"/>
    </source>
</evidence>
<evidence type="ECO:0000256" key="13">
    <source>
        <dbReference type="ARBA" id="ARBA00022909"/>
    </source>
</evidence>
<dbReference type="PANTHER" id="PTHR11136">
    <property type="entry name" value="FOLYLPOLYGLUTAMATE SYNTHASE-RELATED"/>
    <property type="match status" value="1"/>
</dbReference>
<evidence type="ECO:0000259" key="22">
    <source>
        <dbReference type="Pfam" id="PF02875"/>
    </source>
</evidence>
<dbReference type="STRING" id="320787.CA2015_4216"/>
<dbReference type="SUPFAM" id="SSF53623">
    <property type="entry name" value="MurD-like peptide ligases, catalytic domain"/>
    <property type="match status" value="1"/>
</dbReference>
<dbReference type="GO" id="GO:0046872">
    <property type="term" value="F:metal ion binding"/>
    <property type="evidence" value="ECO:0007669"/>
    <property type="project" value="UniProtKB-KW"/>
</dbReference>
<comment type="catalytic activity">
    <reaction evidence="19">
        <text>(6R)-5,10-methylenetetrahydrofolyl-(gamma-L-Glu)(n) + L-glutamate + ATP = (6R)-5,10-methylenetetrahydrofolyl-(gamma-L-Glu)(n+1) + ADP + phosphate + H(+)</text>
        <dbReference type="Rhea" id="RHEA:51912"/>
        <dbReference type="Rhea" id="RHEA-COMP:13257"/>
        <dbReference type="Rhea" id="RHEA-COMP:13258"/>
        <dbReference type="ChEBI" id="CHEBI:15378"/>
        <dbReference type="ChEBI" id="CHEBI:29985"/>
        <dbReference type="ChEBI" id="CHEBI:30616"/>
        <dbReference type="ChEBI" id="CHEBI:43474"/>
        <dbReference type="ChEBI" id="CHEBI:136572"/>
        <dbReference type="ChEBI" id="CHEBI:456216"/>
        <dbReference type="EC" id="6.3.2.17"/>
    </reaction>
</comment>
<dbReference type="GO" id="GO:0046656">
    <property type="term" value="P:folic acid biosynthetic process"/>
    <property type="evidence" value="ECO:0007669"/>
    <property type="project" value="UniProtKB-KW"/>
</dbReference>
<evidence type="ECO:0000256" key="20">
    <source>
        <dbReference type="ARBA" id="ARBA00049161"/>
    </source>
</evidence>
<keyword evidence="12" id="KW-0460">Magnesium</keyword>
<dbReference type="RefSeq" id="WP_048643661.1">
    <property type="nucleotide sequence ID" value="NZ_CP012040.1"/>
</dbReference>
<evidence type="ECO:0000256" key="8">
    <source>
        <dbReference type="ARBA" id="ARBA00022598"/>
    </source>
</evidence>
<dbReference type="AlphaFoldDB" id="A0A0H4PKK7"/>
<keyword evidence="8 21" id="KW-0436">Ligase</keyword>
<evidence type="ECO:0000313" key="25">
    <source>
        <dbReference type="Proteomes" id="UP000036520"/>
    </source>
</evidence>
<dbReference type="PANTHER" id="PTHR11136:SF0">
    <property type="entry name" value="DIHYDROFOLATE SYNTHETASE-RELATED"/>
    <property type="match status" value="1"/>
</dbReference>
<comment type="pathway">
    <text evidence="3">Cofactor biosynthesis; tetrahydrofolylpolyglutamate biosynthesis.</text>
</comment>
<dbReference type="InterPro" id="IPR013221">
    <property type="entry name" value="Mur_ligase_cen"/>
</dbReference>
<dbReference type="PROSITE" id="PS01012">
    <property type="entry name" value="FOLYLPOLYGLU_SYNT_2"/>
    <property type="match status" value="1"/>
</dbReference>
<reference evidence="24 25" key="1">
    <citation type="submission" date="2015-07" db="EMBL/GenBank/DDBJ databases">
        <authorList>
            <person name="Kim K.M."/>
        </authorList>
    </citation>
    <scope>NUCLEOTIDE SEQUENCE [LARGE SCALE GENOMIC DNA]</scope>
    <source>
        <strain evidence="24 25">KCTC 12363</strain>
    </source>
</reference>
<dbReference type="Gene3D" id="3.40.1190.10">
    <property type="entry name" value="Mur-like, catalytic domain"/>
    <property type="match status" value="1"/>
</dbReference>
<dbReference type="Gene3D" id="3.90.190.20">
    <property type="entry name" value="Mur ligase, C-terminal domain"/>
    <property type="match status" value="1"/>
</dbReference>
<evidence type="ECO:0000256" key="5">
    <source>
        <dbReference type="ARBA" id="ARBA00013023"/>
    </source>
</evidence>
<dbReference type="EMBL" id="CP012040">
    <property type="protein sequence ID" value="AKP53565.1"/>
    <property type="molecule type" value="Genomic_DNA"/>
</dbReference>
<keyword evidence="10 21" id="KW-0547">Nucleotide-binding</keyword>
<dbReference type="InterPro" id="IPR036565">
    <property type="entry name" value="Mur-like_cat_sf"/>
</dbReference>
<accession>A0A0H4PKK7</accession>
<sequence>MNYQSSLEFLFQALPMFQRVGASAFKKDLSNTLKLCAHLGNPQNKFKSIHIAGTNGKGSTAHALASVLQEARYVTGLYTSPHLKSFRERIKINGIEIPESEIVNFVKAHKVYLLELKPSFFEMTVALSFDYFARMGIDYAVIETGMGGRFDSTNVINPILSIITNIGFDHEQFLGDSLDKIAFEKAGIIKEKVPVIIGQSQAATTEVFQNKALEKVAPITFADQSIHARFNGYSEDSDGKNRVVYEIEGTSSYIKKVHLDLLGNYQSKNLPGILASINILKSQGLLIDQKQLFAGLANIVANTGLKGRWQTLSTNPLTICDTGHNIDGIQDIVAQLLTLKNDQQLYMVLGMVKDKAHDKVFEKLPKEARYVFCEADQPRSMPAEALKNLAAGFGLKGTVVTEVNAALAYARGKAKPEDLIFIGGSTFVVAEINDL</sequence>
<organism evidence="24 25">
    <name type="scientific">Cyclobacterium amurskyense</name>
    <dbReference type="NCBI Taxonomy" id="320787"/>
    <lineage>
        <taxon>Bacteria</taxon>
        <taxon>Pseudomonadati</taxon>
        <taxon>Bacteroidota</taxon>
        <taxon>Cytophagia</taxon>
        <taxon>Cytophagales</taxon>
        <taxon>Cyclobacteriaceae</taxon>
        <taxon>Cyclobacterium</taxon>
    </lineage>
</organism>
<keyword evidence="25" id="KW-1185">Reference proteome</keyword>